<dbReference type="GO" id="GO:0003676">
    <property type="term" value="F:nucleic acid binding"/>
    <property type="evidence" value="ECO:0007669"/>
    <property type="project" value="InterPro"/>
</dbReference>
<dbReference type="FunFam" id="1.10.340.70:FF:000004">
    <property type="entry name" value="Retrovirus-related Pol polyprotein from transposon 297-like Protein"/>
    <property type="match status" value="1"/>
</dbReference>
<evidence type="ECO:0000313" key="3">
    <source>
        <dbReference type="Proteomes" id="UP001165740"/>
    </source>
</evidence>
<accession>A0A9W3B7E1</accession>
<proteinExistence type="predicted"/>
<dbReference type="InterPro" id="IPR036397">
    <property type="entry name" value="RNaseH_sf"/>
</dbReference>
<keyword evidence="3" id="KW-1185">Reference proteome</keyword>
<dbReference type="OrthoDB" id="6366253at2759"/>
<name>A0A9W3B7E1_BIOGL</name>
<dbReference type="InterPro" id="IPR050951">
    <property type="entry name" value="Retrovirus_Pol_polyprotein"/>
</dbReference>
<dbReference type="InterPro" id="IPR012337">
    <property type="entry name" value="RNaseH-like_sf"/>
</dbReference>
<dbReference type="OMA" id="INELSCR"/>
<dbReference type="GO" id="GO:0015074">
    <property type="term" value="P:DNA integration"/>
    <property type="evidence" value="ECO:0007669"/>
    <property type="project" value="InterPro"/>
</dbReference>
<sequence>MIRPYFDFADTLGLSNGVILKGERVVIPFSMRQEMKKNLHTAHIAYDGMMRRARQMIFWPGMADETKQMAETCTACQERKPMNQRETLIQHDEGNVPWEKVGADLMEVDGRQYLITVDYYSNFIEYDYLSTTSQDVIRKLKGQFARLGAPKLLATDGGQQFSSNEFLRFTRRWNINHIRSDPGYPRRNGKAEAAVKLMKNLILKTKHNGDDPYEALLELRNTPQQCIGFSPAEMCLKRSPRTLIPSTSKCLSEHDVAEKKENYKQQVKIQYDKQARDLPKLHLGQTIYYQNPGQTGWYPGLIREHPSPRSYKIKGDNGGLYIRNRFHIRPRKTILKDTDVYDGNVLDDDDDNERPDFSDNCSQHASQSEVVFHVPDNNCDRNMPARTSNRETNRPVWHRDYDMY</sequence>
<dbReference type="Gene3D" id="1.10.340.70">
    <property type="match status" value="1"/>
</dbReference>
<dbReference type="RefSeq" id="XP_055895373.1">
    <property type="nucleotide sequence ID" value="XM_056039398.1"/>
</dbReference>
<dbReference type="GeneID" id="129927853"/>
<dbReference type="PANTHER" id="PTHR37984:SF8">
    <property type="entry name" value="CCHC-TYPE DOMAIN-CONTAINING PROTEIN"/>
    <property type="match status" value="1"/>
</dbReference>
<dbReference type="InterPro" id="IPR041588">
    <property type="entry name" value="Integrase_H2C2"/>
</dbReference>
<protein>
    <submittedName>
        <fullName evidence="4">Uncharacterized protein K02A2.6-like</fullName>
    </submittedName>
</protein>
<evidence type="ECO:0000256" key="1">
    <source>
        <dbReference type="SAM" id="MobiDB-lite"/>
    </source>
</evidence>
<dbReference type="Gene3D" id="3.30.420.10">
    <property type="entry name" value="Ribonuclease H-like superfamily/Ribonuclease H"/>
    <property type="match status" value="1"/>
</dbReference>
<dbReference type="FunFam" id="3.30.420.10:FF:000063">
    <property type="entry name" value="Retrovirus-related Pol polyprotein from transposon 297-like Protein"/>
    <property type="match status" value="1"/>
</dbReference>
<feature type="region of interest" description="Disordered" evidence="1">
    <location>
        <begin position="346"/>
        <end position="365"/>
    </location>
</feature>
<dbReference type="SUPFAM" id="SSF53098">
    <property type="entry name" value="Ribonuclease H-like"/>
    <property type="match status" value="1"/>
</dbReference>
<dbReference type="PROSITE" id="PS50994">
    <property type="entry name" value="INTEGRASE"/>
    <property type="match status" value="1"/>
</dbReference>
<dbReference type="Pfam" id="PF17921">
    <property type="entry name" value="Integrase_H2C2"/>
    <property type="match status" value="1"/>
</dbReference>
<organism evidence="3 4">
    <name type="scientific">Biomphalaria glabrata</name>
    <name type="common">Bloodfluke planorb</name>
    <name type="synonym">Freshwater snail</name>
    <dbReference type="NCBI Taxonomy" id="6526"/>
    <lineage>
        <taxon>Eukaryota</taxon>
        <taxon>Metazoa</taxon>
        <taxon>Spiralia</taxon>
        <taxon>Lophotrochozoa</taxon>
        <taxon>Mollusca</taxon>
        <taxon>Gastropoda</taxon>
        <taxon>Heterobranchia</taxon>
        <taxon>Euthyneura</taxon>
        <taxon>Panpulmonata</taxon>
        <taxon>Hygrophila</taxon>
        <taxon>Lymnaeoidea</taxon>
        <taxon>Planorbidae</taxon>
        <taxon>Biomphalaria</taxon>
    </lineage>
</organism>
<evidence type="ECO:0000313" key="4">
    <source>
        <dbReference type="RefSeq" id="XP_055895373.1"/>
    </source>
</evidence>
<dbReference type="Proteomes" id="UP001165740">
    <property type="component" value="Chromosome 8"/>
</dbReference>
<evidence type="ECO:0000259" key="2">
    <source>
        <dbReference type="PROSITE" id="PS50994"/>
    </source>
</evidence>
<dbReference type="PANTHER" id="PTHR37984">
    <property type="entry name" value="PROTEIN CBG26694"/>
    <property type="match status" value="1"/>
</dbReference>
<dbReference type="AlphaFoldDB" id="A0A9W3B7E1"/>
<gene>
    <name evidence="4" type="primary">LOC129927853</name>
</gene>
<dbReference type="InterPro" id="IPR001584">
    <property type="entry name" value="Integrase_cat-core"/>
</dbReference>
<reference evidence="4" key="1">
    <citation type="submission" date="2025-08" db="UniProtKB">
        <authorList>
            <consortium name="RefSeq"/>
        </authorList>
    </citation>
    <scope>IDENTIFICATION</scope>
</reference>
<feature type="domain" description="Integrase catalytic" evidence="2">
    <location>
        <begin position="93"/>
        <end position="248"/>
    </location>
</feature>